<proteinExistence type="inferred from homology"/>
<protein>
    <recommendedName>
        <fullName evidence="3">chitinase</fullName>
        <ecNumber evidence="3">3.2.1.14</ecNumber>
    </recommendedName>
</protein>
<dbReference type="InterPro" id="IPR017853">
    <property type="entry name" value="GH"/>
</dbReference>
<keyword evidence="8" id="KW-1015">Disulfide bond</keyword>
<dbReference type="FunFam" id="3.10.50.10:FF:000004">
    <property type="entry name" value="Chitinase 5"/>
    <property type="match status" value="1"/>
</dbReference>
<name>A0A1Y1LXI0_PHOPY</name>
<dbReference type="GO" id="GO:0006032">
    <property type="term" value="P:chitin catabolic process"/>
    <property type="evidence" value="ECO:0007669"/>
    <property type="project" value="UniProtKB-KW"/>
</dbReference>
<dbReference type="SUPFAM" id="SSF54556">
    <property type="entry name" value="Chitinase insertion domain"/>
    <property type="match status" value="1"/>
</dbReference>
<feature type="domain" description="GH18" evidence="13">
    <location>
        <begin position="14"/>
        <end position="366"/>
    </location>
</feature>
<dbReference type="AlphaFoldDB" id="A0A1Y1LXI0"/>
<dbReference type="GO" id="GO:0000272">
    <property type="term" value="P:polysaccharide catabolic process"/>
    <property type="evidence" value="ECO:0007669"/>
    <property type="project" value="UniProtKB-KW"/>
</dbReference>
<organism evidence="14">
    <name type="scientific">Photinus pyralis</name>
    <name type="common">Common eastern firefly</name>
    <name type="synonym">Lampyris pyralis</name>
    <dbReference type="NCBI Taxonomy" id="7054"/>
    <lineage>
        <taxon>Eukaryota</taxon>
        <taxon>Metazoa</taxon>
        <taxon>Ecdysozoa</taxon>
        <taxon>Arthropoda</taxon>
        <taxon>Hexapoda</taxon>
        <taxon>Insecta</taxon>
        <taxon>Pterygota</taxon>
        <taxon>Neoptera</taxon>
        <taxon>Endopterygota</taxon>
        <taxon>Coleoptera</taxon>
        <taxon>Polyphaga</taxon>
        <taxon>Elateriformia</taxon>
        <taxon>Elateroidea</taxon>
        <taxon>Lampyridae</taxon>
        <taxon>Lampyrinae</taxon>
        <taxon>Photinus</taxon>
    </lineage>
</organism>
<comment type="similarity">
    <text evidence="2">Belongs to the glycosyl hydrolase 18 family. Chitinase class II subfamily.</text>
</comment>
<keyword evidence="7" id="KW-0146">Chitin degradation</keyword>
<evidence type="ECO:0000256" key="3">
    <source>
        <dbReference type="ARBA" id="ARBA00012729"/>
    </source>
</evidence>
<dbReference type="InterPro" id="IPR001579">
    <property type="entry name" value="Glyco_hydro_18_chit_AS"/>
</dbReference>
<dbReference type="InterPro" id="IPR050314">
    <property type="entry name" value="Glycosyl_Hydrlase_18"/>
</dbReference>
<evidence type="ECO:0000256" key="7">
    <source>
        <dbReference type="ARBA" id="ARBA00023024"/>
    </source>
</evidence>
<evidence type="ECO:0000256" key="11">
    <source>
        <dbReference type="ARBA" id="ARBA00023326"/>
    </source>
</evidence>
<dbReference type="Pfam" id="PF00704">
    <property type="entry name" value="Glyco_hydro_18"/>
    <property type="match status" value="1"/>
</dbReference>
<dbReference type="InterPro" id="IPR001223">
    <property type="entry name" value="Glyco_hydro18_cat"/>
</dbReference>
<evidence type="ECO:0000313" key="14">
    <source>
        <dbReference type="EMBL" id="JAV77568.1"/>
    </source>
</evidence>
<dbReference type="SMART" id="SM00636">
    <property type="entry name" value="Glyco_18"/>
    <property type="match status" value="1"/>
</dbReference>
<evidence type="ECO:0000259" key="13">
    <source>
        <dbReference type="PROSITE" id="PS51910"/>
    </source>
</evidence>
<evidence type="ECO:0000256" key="4">
    <source>
        <dbReference type="ARBA" id="ARBA00022669"/>
    </source>
</evidence>
<evidence type="ECO:0000256" key="6">
    <source>
        <dbReference type="ARBA" id="ARBA00022801"/>
    </source>
</evidence>
<dbReference type="Gene3D" id="3.20.20.80">
    <property type="entry name" value="Glycosidases"/>
    <property type="match status" value="1"/>
</dbReference>
<keyword evidence="5" id="KW-0732">Signal</keyword>
<dbReference type="GO" id="GO:0008843">
    <property type="term" value="F:endochitinase activity"/>
    <property type="evidence" value="ECO:0007669"/>
    <property type="project" value="UniProtKB-EC"/>
</dbReference>
<dbReference type="EC" id="3.2.1.14" evidence="3"/>
<keyword evidence="9" id="KW-0119">Carbohydrate metabolism</keyword>
<keyword evidence="11" id="KW-0624">Polysaccharide degradation</keyword>
<evidence type="ECO:0000256" key="5">
    <source>
        <dbReference type="ARBA" id="ARBA00022729"/>
    </source>
</evidence>
<dbReference type="PROSITE" id="PS51910">
    <property type="entry name" value="GH18_2"/>
    <property type="match status" value="1"/>
</dbReference>
<dbReference type="EMBL" id="GEZM01046034">
    <property type="protein sequence ID" value="JAV77569.1"/>
    <property type="molecule type" value="Transcribed_RNA"/>
</dbReference>
<dbReference type="InterPro" id="IPR029070">
    <property type="entry name" value="Chitinase_insertion_sf"/>
</dbReference>
<keyword evidence="4" id="KW-0147">Chitin-binding</keyword>
<dbReference type="PROSITE" id="PS01095">
    <property type="entry name" value="GH18_1"/>
    <property type="match status" value="1"/>
</dbReference>
<dbReference type="InterPro" id="IPR011583">
    <property type="entry name" value="Chitinase_II/V-like_cat"/>
</dbReference>
<evidence type="ECO:0000256" key="2">
    <source>
        <dbReference type="ARBA" id="ARBA00009121"/>
    </source>
</evidence>
<reference evidence="14" key="1">
    <citation type="journal article" date="2016" name="Sci. Rep.">
        <title>Molecular characterization of firefly nuptial gifts: a multi-omics approach sheds light on postcopulatory sexual selection.</title>
        <authorList>
            <person name="Al-Wathiqui N."/>
            <person name="Fallon T.R."/>
            <person name="South A."/>
            <person name="Weng J.K."/>
            <person name="Lewis S.M."/>
        </authorList>
    </citation>
    <scope>NUCLEOTIDE SEQUENCE</scope>
</reference>
<dbReference type="EMBL" id="GEZM01046035">
    <property type="protein sequence ID" value="JAV77568.1"/>
    <property type="molecule type" value="Transcribed_RNA"/>
</dbReference>
<dbReference type="PANTHER" id="PTHR11177:SF317">
    <property type="entry name" value="CHITINASE 12-RELATED"/>
    <property type="match status" value="1"/>
</dbReference>
<evidence type="ECO:0000256" key="10">
    <source>
        <dbReference type="ARBA" id="ARBA00023295"/>
    </source>
</evidence>
<dbReference type="SUPFAM" id="SSF51445">
    <property type="entry name" value="(Trans)glycosidases"/>
    <property type="match status" value="1"/>
</dbReference>
<comment type="catalytic activity">
    <reaction evidence="1">
        <text>Random endo-hydrolysis of N-acetyl-beta-D-glucosaminide (1-&gt;4)-beta-linkages in chitin and chitodextrins.</text>
        <dbReference type="EC" id="3.2.1.14"/>
    </reaction>
</comment>
<dbReference type="GO" id="GO:0005576">
    <property type="term" value="C:extracellular region"/>
    <property type="evidence" value="ECO:0007669"/>
    <property type="project" value="TreeGrafter"/>
</dbReference>
<dbReference type="PANTHER" id="PTHR11177">
    <property type="entry name" value="CHITINASE"/>
    <property type="match status" value="1"/>
</dbReference>
<evidence type="ECO:0000256" key="12">
    <source>
        <dbReference type="RuleBase" id="RU000489"/>
    </source>
</evidence>
<dbReference type="Gene3D" id="3.10.50.10">
    <property type="match status" value="1"/>
</dbReference>
<keyword evidence="6 12" id="KW-0378">Hydrolase</keyword>
<accession>A0A1Y1LXI0</accession>
<dbReference type="GO" id="GO:0008061">
    <property type="term" value="F:chitin binding"/>
    <property type="evidence" value="ECO:0007669"/>
    <property type="project" value="UniProtKB-KW"/>
</dbReference>
<evidence type="ECO:0000256" key="9">
    <source>
        <dbReference type="ARBA" id="ARBA00023277"/>
    </source>
</evidence>
<sequence>MTFDVGVSNGSSGVQVICYYGSWRSYTTCKIEEINATLCTILIYAFAQIHENGTLKPLDEWADIRLDGYRRFTALKKRNPRLKTMLGVGGGSEGSEKYSKMVATSASRAVFIESVLGYMQKYGFDGVDLDWEYPTRRGGRLEDRENLSELLKEMRIEFDRHNYLMTMSVVPNDASIDTFYEVPQLSKYLDHILMMMYNMHSPTSGRTGHNAPLQSSNRYNVEYSTKAWVRKGGTPAMLILGIPAYGRSFTLADPGSHGIGAPSVGLGLPGPYSRANGTLYHYEVLHFQKALGWTREWSEEQQVPYSYYRDQWVGYDDAESVRRKVEFARKLNLGGVMMWTIDQDDPRGLTGEKFPLLNVINNEYAN</sequence>
<keyword evidence="10 12" id="KW-0326">Glycosidase</keyword>
<evidence type="ECO:0000256" key="1">
    <source>
        <dbReference type="ARBA" id="ARBA00000822"/>
    </source>
</evidence>
<evidence type="ECO:0000256" key="8">
    <source>
        <dbReference type="ARBA" id="ARBA00023157"/>
    </source>
</evidence>